<dbReference type="OrthoDB" id="9787207at2"/>
<organism evidence="1 2">
    <name type="scientific">Antarcticimicrobium luteum</name>
    <dbReference type="NCBI Taxonomy" id="2547397"/>
    <lineage>
        <taxon>Bacteria</taxon>
        <taxon>Pseudomonadati</taxon>
        <taxon>Pseudomonadota</taxon>
        <taxon>Alphaproteobacteria</taxon>
        <taxon>Rhodobacterales</taxon>
        <taxon>Paracoccaceae</taxon>
        <taxon>Antarcticimicrobium</taxon>
    </lineage>
</organism>
<keyword evidence="2" id="KW-1185">Reference proteome</keyword>
<proteinExistence type="predicted"/>
<reference evidence="1 2" key="1">
    <citation type="submission" date="2019-03" db="EMBL/GenBank/DDBJ databases">
        <title>Ruegeria lutea sp. nov., a novel strain, isolated from marine sediment, the Masan Bay, South Korea.</title>
        <authorList>
            <person name="Kim J."/>
            <person name="Kim D.-Y."/>
            <person name="Lee S.-S."/>
        </authorList>
    </citation>
    <scope>NUCLEOTIDE SEQUENCE [LARGE SCALE GENOMIC DNA]</scope>
    <source>
        <strain evidence="1 2">318-1</strain>
    </source>
</reference>
<dbReference type="AlphaFoldDB" id="A0A4R5V2U4"/>
<protein>
    <submittedName>
        <fullName evidence="1">Winged helix-turn-helix domain-containing protein</fullName>
    </submittedName>
</protein>
<accession>A0A4R5V2U4</accession>
<dbReference type="PANTHER" id="PTHR30528">
    <property type="entry name" value="CYTOPLASMIC PROTEIN"/>
    <property type="match status" value="1"/>
</dbReference>
<name>A0A4R5V2U4_9RHOB</name>
<gene>
    <name evidence="1" type="ORF">E1832_12425</name>
</gene>
<dbReference type="InterPro" id="IPR009351">
    <property type="entry name" value="AlkZ-like"/>
</dbReference>
<evidence type="ECO:0000313" key="2">
    <source>
        <dbReference type="Proteomes" id="UP000295301"/>
    </source>
</evidence>
<dbReference type="EMBL" id="SMUV01000067">
    <property type="protein sequence ID" value="TDK46190.1"/>
    <property type="molecule type" value="Genomic_DNA"/>
</dbReference>
<comment type="caution">
    <text evidence="1">The sequence shown here is derived from an EMBL/GenBank/DDBJ whole genome shotgun (WGS) entry which is preliminary data.</text>
</comment>
<dbReference type="PANTHER" id="PTHR30528:SF0">
    <property type="entry name" value="CYTOPLASMIC PROTEIN"/>
    <property type="match status" value="1"/>
</dbReference>
<dbReference type="Proteomes" id="UP000295301">
    <property type="component" value="Unassembled WGS sequence"/>
</dbReference>
<dbReference type="Pfam" id="PF06224">
    <property type="entry name" value="AlkZ-like"/>
    <property type="match status" value="1"/>
</dbReference>
<sequence>MAPPRLSTSAARRLFLHRHGLGEPPAGAGKGADLLTVIRRLGFVQLDSVNTVARAHDMILFSRRPAYRPGHLTRLYETDRALFEHWTHDAAMIPMDFFPHWHLRFVRDAERLKRRWRDWQGHRFDDQFEPVLHHIRDHGPVTSADLGNDGQKRSTGWWDWHPSKTALEYLWRSGTLSIVGREGFRKVYDLTERVIDAGLLADHARPGPEQTLDWACTAALDRLGFATPGELAAFWDIVTPAEAKAWCAAAQARGEIVEVAITCADGSARRVFARPDIEEEAARLGPAPGRLRVLSPFDPALRDRARALRLFGFDYRIEIFVPAAKRKYGYYVFPLLEGERMVGRIDMKADRGRDRLHVTALWPERGVRWTGPRQARLEAELARVARLAGVAEVNFADGWLREPGSVG</sequence>
<dbReference type="RefSeq" id="WP_133360089.1">
    <property type="nucleotide sequence ID" value="NZ_SMUV01000067.1"/>
</dbReference>
<evidence type="ECO:0000313" key="1">
    <source>
        <dbReference type="EMBL" id="TDK46190.1"/>
    </source>
</evidence>